<organism evidence="9 10">
    <name type="scientific">Tetrahymena thermophila (strain SB210)</name>
    <dbReference type="NCBI Taxonomy" id="312017"/>
    <lineage>
        <taxon>Eukaryota</taxon>
        <taxon>Sar</taxon>
        <taxon>Alveolata</taxon>
        <taxon>Ciliophora</taxon>
        <taxon>Intramacronucleata</taxon>
        <taxon>Oligohymenophorea</taxon>
        <taxon>Hymenostomatida</taxon>
        <taxon>Tetrahymenina</taxon>
        <taxon>Tetrahymenidae</taxon>
        <taxon>Tetrahymena</taxon>
    </lineage>
</organism>
<proteinExistence type="predicted"/>
<dbReference type="InParanoid" id="Q23TW7"/>
<sequence length="1036" mass="120076">MVDQQTLIQVFQGFFSNDQQMINQGQQFIQQNCLNPNYCVSLMILADSNSQQDSNIRLSAIANLKNTVENFWLPNKNYNNNQLLEQEKATLRQSILDALIRSISDQQICKVYKKILSIIINYDYPAVWPDLLETVINRLAPSQNMEEIQGCLFALEKLYQKYEFEIDNRAIMDHIINKSIVILQNLAGQMIQNYSEQIAPLLKSILKIYFMAIDMQFPIILAEQSTFQNWMVIFKILIGFNIPQSINQSQNPDKNIYWKNRKWCFKILIKIFHKYCFKNPQDRVIQQISCLFLQKYAVPFFESVLEILFNEYYKGQYVSDIVINNCILFIYYSLGHDETFNALHPVLEKIVLDICIPLLSTTPEDFNLYNQDPEDYIRKDEDNSILVNKNTSIMLIKEACKITNPNNESYLEYVLSLIVNCLDKGVNPRNNQNVTIAQKEGLFQLMGVIREQVYEEKNLTDQLENIIQSYIVKELNSEANILKARTCWLLGKYGGLDFKNPQNLSTIIAGICQRMIDGDLVVRVKASIALQYYIDQEGVKDLVRPGLSDMLSIYIKLMQQIDNENLVCALECIVENFTNEITPFAYDLANHLSIAFYRYKEKDLDEDQAGEDGELPAAGCLQAINQILESPLEVGIYSKMENDFLLKLIIDCLTDKDFHYLEEGFSLLNTLLFKSPCISNNLWIFYPFICYAILGFPPQLNINSLSSNDHIQLFSILTQNTSYSRKQWVEALDSMIGPMKNYFQKGRDVILTQSDPFNQSLIQLLFEMVKITYSNSSEFNEVDQMLATSLLIGFVENMQENTIDQLLPEIVSQSIQRMGNTQCKPLKVVNIEVVALCIYYNPLLTLQILESNGWTSGFFREYFDLLNYFKADYDKQRMLVGISSVFKLNENQLPSTILQSMQGLMQYLVKLCMEIVELREKGEKEDNEEQAEVEVQQFHQQLQQMQYNPNDNANDDDDENDEDYEENVEFKSKVILSYTSPLELFDEILYFEGVMASCMERDNNLYQKLIGCLSPQETNQLQNCVNYVKSQLQQQS</sequence>
<dbReference type="PANTHER" id="PTHR10997:SF18">
    <property type="entry name" value="D-IMPORTIN 7_RANBP7"/>
    <property type="match status" value="1"/>
</dbReference>
<dbReference type="PROSITE" id="PS50166">
    <property type="entry name" value="IMPORTIN_B_NT"/>
    <property type="match status" value="1"/>
</dbReference>
<dbReference type="FunCoup" id="Q23TW7">
    <property type="interactions" value="464"/>
</dbReference>
<dbReference type="Pfam" id="PF03810">
    <property type="entry name" value="IBN_N"/>
    <property type="match status" value="1"/>
</dbReference>
<evidence type="ECO:0000256" key="7">
    <source>
        <dbReference type="SAM" id="MobiDB-lite"/>
    </source>
</evidence>
<dbReference type="SMART" id="SM00913">
    <property type="entry name" value="IBN_N"/>
    <property type="match status" value="1"/>
</dbReference>
<dbReference type="STRING" id="312017.Q23TW7"/>
<evidence type="ECO:0000259" key="8">
    <source>
        <dbReference type="PROSITE" id="PS50166"/>
    </source>
</evidence>
<dbReference type="PANTHER" id="PTHR10997">
    <property type="entry name" value="IMPORTIN-7, 8, 11"/>
    <property type="match status" value="1"/>
</dbReference>
<gene>
    <name evidence="9" type="ORF">TTHERM_00962200</name>
</gene>
<dbReference type="KEGG" id="tet:TTHERM_00962200"/>
<accession>Q23TW7</accession>
<dbReference type="InterPro" id="IPR001494">
    <property type="entry name" value="Importin-beta_N"/>
</dbReference>
<dbReference type="OMA" id="WVAKTSW"/>
<dbReference type="OrthoDB" id="760868at2759"/>
<reference evidence="10" key="1">
    <citation type="journal article" date="2006" name="PLoS Biol.">
        <title>Macronuclear genome sequence of the ciliate Tetrahymena thermophila, a model eukaryote.</title>
        <authorList>
            <person name="Eisen J.A."/>
            <person name="Coyne R.S."/>
            <person name="Wu M."/>
            <person name="Wu D."/>
            <person name="Thiagarajan M."/>
            <person name="Wortman J.R."/>
            <person name="Badger J.H."/>
            <person name="Ren Q."/>
            <person name="Amedeo P."/>
            <person name="Jones K.M."/>
            <person name="Tallon L.J."/>
            <person name="Delcher A.L."/>
            <person name="Salzberg S.L."/>
            <person name="Silva J.C."/>
            <person name="Haas B.J."/>
            <person name="Majoros W.H."/>
            <person name="Farzad M."/>
            <person name="Carlton J.M."/>
            <person name="Smith R.K. Jr."/>
            <person name="Garg J."/>
            <person name="Pearlman R.E."/>
            <person name="Karrer K.M."/>
            <person name="Sun L."/>
            <person name="Manning G."/>
            <person name="Elde N.C."/>
            <person name="Turkewitz A.P."/>
            <person name="Asai D.J."/>
            <person name="Wilkes D.E."/>
            <person name="Wang Y."/>
            <person name="Cai H."/>
            <person name="Collins K."/>
            <person name="Stewart B.A."/>
            <person name="Lee S.R."/>
            <person name="Wilamowska K."/>
            <person name="Weinberg Z."/>
            <person name="Ruzzo W.L."/>
            <person name="Wloga D."/>
            <person name="Gaertig J."/>
            <person name="Frankel J."/>
            <person name="Tsao C.-C."/>
            <person name="Gorovsky M.A."/>
            <person name="Keeling P.J."/>
            <person name="Waller R.F."/>
            <person name="Patron N.J."/>
            <person name="Cherry J.M."/>
            <person name="Stover N.A."/>
            <person name="Krieger C.J."/>
            <person name="del Toro C."/>
            <person name="Ryder H.F."/>
            <person name="Williamson S.C."/>
            <person name="Barbeau R.A."/>
            <person name="Hamilton E.P."/>
            <person name="Orias E."/>
        </authorList>
    </citation>
    <scope>NUCLEOTIDE SEQUENCE [LARGE SCALE GENOMIC DNA]</scope>
    <source>
        <strain evidence="10">SB210</strain>
    </source>
</reference>
<dbReference type="GO" id="GO:0005829">
    <property type="term" value="C:cytosol"/>
    <property type="evidence" value="ECO:0007669"/>
    <property type="project" value="TreeGrafter"/>
</dbReference>
<keyword evidence="4" id="KW-0963">Cytoplasm</keyword>
<evidence type="ECO:0000313" key="9">
    <source>
        <dbReference type="EMBL" id="EAS00014.1"/>
    </source>
</evidence>
<keyword evidence="6" id="KW-0539">Nucleus</keyword>
<dbReference type="AlphaFoldDB" id="Q23TW7"/>
<dbReference type="Proteomes" id="UP000009168">
    <property type="component" value="Unassembled WGS sequence"/>
</dbReference>
<evidence type="ECO:0000256" key="2">
    <source>
        <dbReference type="ARBA" id="ARBA00004496"/>
    </source>
</evidence>
<keyword evidence="5" id="KW-0653">Protein transport</keyword>
<feature type="compositionally biased region" description="Acidic residues" evidence="7">
    <location>
        <begin position="953"/>
        <end position="966"/>
    </location>
</feature>
<keyword evidence="3" id="KW-0813">Transport</keyword>
<feature type="domain" description="Importin N-terminal" evidence="8">
    <location>
        <begin position="44"/>
        <end position="101"/>
    </location>
</feature>
<dbReference type="Gene3D" id="1.25.10.10">
    <property type="entry name" value="Leucine-rich Repeat Variant"/>
    <property type="match status" value="1"/>
</dbReference>
<dbReference type="InterPro" id="IPR011989">
    <property type="entry name" value="ARM-like"/>
</dbReference>
<dbReference type="GO" id="GO:0005635">
    <property type="term" value="C:nuclear envelope"/>
    <property type="evidence" value="ECO:0007669"/>
    <property type="project" value="TreeGrafter"/>
</dbReference>
<dbReference type="RefSeq" id="XP_001020259.1">
    <property type="nucleotide sequence ID" value="XM_001020259.1"/>
</dbReference>
<keyword evidence="10" id="KW-1185">Reference proteome</keyword>
<dbReference type="eggNOG" id="KOG1991">
    <property type="taxonomic scope" value="Eukaryota"/>
</dbReference>
<name>Q23TW7_TETTS</name>
<dbReference type="EMBL" id="GG662632">
    <property type="protein sequence ID" value="EAS00014.1"/>
    <property type="molecule type" value="Genomic_DNA"/>
</dbReference>
<evidence type="ECO:0000256" key="1">
    <source>
        <dbReference type="ARBA" id="ARBA00004123"/>
    </source>
</evidence>
<dbReference type="GO" id="GO:0031267">
    <property type="term" value="F:small GTPase binding"/>
    <property type="evidence" value="ECO:0007669"/>
    <property type="project" value="InterPro"/>
</dbReference>
<dbReference type="GO" id="GO:0006606">
    <property type="term" value="P:protein import into nucleus"/>
    <property type="evidence" value="ECO:0007669"/>
    <property type="project" value="TreeGrafter"/>
</dbReference>
<dbReference type="InterPro" id="IPR016024">
    <property type="entry name" value="ARM-type_fold"/>
</dbReference>
<evidence type="ECO:0000313" key="10">
    <source>
        <dbReference type="Proteomes" id="UP000009168"/>
    </source>
</evidence>
<evidence type="ECO:0000256" key="4">
    <source>
        <dbReference type="ARBA" id="ARBA00022490"/>
    </source>
</evidence>
<protein>
    <submittedName>
        <fullName evidence="9">Importin-beta amine-terminal domain protein</fullName>
    </submittedName>
</protein>
<dbReference type="SUPFAM" id="SSF48371">
    <property type="entry name" value="ARM repeat"/>
    <property type="match status" value="1"/>
</dbReference>
<evidence type="ECO:0000256" key="5">
    <source>
        <dbReference type="ARBA" id="ARBA00022927"/>
    </source>
</evidence>
<evidence type="ECO:0000256" key="6">
    <source>
        <dbReference type="ARBA" id="ARBA00023242"/>
    </source>
</evidence>
<comment type="subcellular location">
    <subcellularLocation>
        <location evidence="2">Cytoplasm</location>
    </subcellularLocation>
    <subcellularLocation>
        <location evidence="1">Nucleus</location>
    </subcellularLocation>
</comment>
<dbReference type="GeneID" id="7834038"/>
<dbReference type="HOGENOM" id="CLU_004196_0_0_1"/>
<feature type="region of interest" description="Disordered" evidence="7">
    <location>
        <begin position="947"/>
        <end position="966"/>
    </location>
</feature>
<evidence type="ECO:0000256" key="3">
    <source>
        <dbReference type="ARBA" id="ARBA00022448"/>
    </source>
</evidence>